<evidence type="ECO:0000313" key="1">
    <source>
        <dbReference type="EMBL" id="GGM30453.1"/>
    </source>
</evidence>
<evidence type="ECO:0000313" key="2">
    <source>
        <dbReference type="Proteomes" id="UP000655589"/>
    </source>
</evidence>
<reference evidence="1" key="2">
    <citation type="submission" date="2020-09" db="EMBL/GenBank/DDBJ databases">
        <authorList>
            <person name="Sun Q."/>
            <person name="Ohkuma M."/>
        </authorList>
    </citation>
    <scope>NUCLEOTIDE SEQUENCE</scope>
    <source>
        <strain evidence="1">JCM 3051</strain>
    </source>
</reference>
<name>A0A8H9GIB0_9MICO</name>
<accession>A0A8H9GIB0</accession>
<comment type="caution">
    <text evidence="1">The sequence shown here is derived from an EMBL/GenBank/DDBJ whole genome shotgun (WGS) entry which is preliminary data.</text>
</comment>
<reference evidence="1" key="1">
    <citation type="journal article" date="2014" name="Int. J. Syst. Evol. Microbiol.">
        <title>Complete genome sequence of Corynebacterium casei LMG S-19264T (=DSM 44701T), isolated from a smear-ripened cheese.</title>
        <authorList>
            <consortium name="US DOE Joint Genome Institute (JGI-PGF)"/>
            <person name="Walter F."/>
            <person name="Albersmeier A."/>
            <person name="Kalinowski J."/>
            <person name="Ruckert C."/>
        </authorList>
    </citation>
    <scope>NUCLEOTIDE SEQUENCE</scope>
    <source>
        <strain evidence="1">JCM 3051</strain>
    </source>
</reference>
<dbReference type="Proteomes" id="UP000655589">
    <property type="component" value="Unassembled WGS sequence"/>
</dbReference>
<protein>
    <submittedName>
        <fullName evidence="1">Uncharacterized protein</fullName>
    </submittedName>
</protein>
<sequence length="214" mass="23428">MVELPPHHVDPVSLHEVVHDVPAARALLAELARDGGDELLAARVDLLRALAPDSDDPDAQLTEAERLGWRAVGLAGGPADEVAAAHAHADEVPLGAVAPVLRLAHVLQRRHRFAEADLLFGLALEATRYHGEHAASIEHARRLEFRTLYHWGLCRYEQALDVHAEQARPYLGEALALFVRAGELRVEARATAQEVERVRRAVQAARDRLAELGA</sequence>
<proteinExistence type="predicted"/>
<dbReference type="EMBL" id="BMPT01000010">
    <property type="protein sequence ID" value="GGM30453.1"/>
    <property type="molecule type" value="Genomic_DNA"/>
</dbReference>
<dbReference type="RefSeq" id="WP_171108359.1">
    <property type="nucleotide sequence ID" value="NZ_JABEMG010000169.1"/>
</dbReference>
<keyword evidence="2" id="KW-1185">Reference proteome</keyword>
<gene>
    <name evidence="1" type="ORF">GCM10010102_27350</name>
</gene>
<dbReference type="AlphaFoldDB" id="A0A8H9GIB0"/>
<organism evidence="1 2">
    <name type="scientific">Promicromonospora citrea</name>
    <dbReference type="NCBI Taxonomy" id="43677"/>
    <lineage>
        <taxon>Bacteria</taxon>
        <taxon>Bacillati</taxon>
        <taxon>Actinomycetota</taxon>
        <taxon>Actinomycetes</taxon>
        <taxon>Micrococcales</taxon>
        <taxon>Promicromonosporaceae</taxon>
        <taxon>Promicromonospora</taxon>
    </lineage>
</organism>